<dbReference type="RefSeq" id="WP_272181879.1">
    <property type="nucleotide sequence ID" value="NZ_JAQOMS010000002.1"/>
</dbReference>
<evidence type="ECO:0000313" key="2">
    <source>
        <dbReference type="Proteomes" id="UP001528411"/>
    </source>
</evidence>
<evidence type="ECO:0000313" key="1">
    <source>
        <dbReference type="EMBL" id="MDC2890781.1"/>
    </source>
</evidence>
<comment type="caution">
    <text evidence="1">The sequence shown here is derived from an EMBL/GenBank/DDBJ whole genome shotgun (WGS) entry which is preliminary data.</text>
</comment>
<gene>
    <name evidence="1" type="ORF">PN838_21095</name>
</gene>
<dbReference type="EMBL" id="JAQOMS010000002">
    <property type="protein sequence ID" value="MDC2890781.1"/>
    <property type="molecule type" value="Genomic_DNA"/>
</dbReference>
<name>A0ABT5FHW3_9GAMM</name>
<evidence type="ECO:0008006" key="3">
    <source>
        <dbReference type="Google" id="ProtNLM"/>
    </source>
</evidence>
<organism evidence="1 2">
    <name type="scientific">Psychrosphaera algicola</name>
    <dbReference type="NCBI Taxonomy" id="3023714"/>
    <lineage>
        <taxon>Bacteria</taxon>
        <taxon>Pseudomonadati</taxon>
        <taxon>Pseudomonadota</taxon>
        <taxon>Gammaproteobacteria</taxon>
        <taxon>Alteromonadales</taxon>
        <taxon>Pseudoalteromonadaceae</taxon>
        <taxon>Psychrosphaera</taxon>
    </lineage>
</organism>
<protein>
    <recommendedName>
        <fullName evidence="3">Polysaccharide deacetylase</fullName>
    </recommendedName>
</protein>
<accession>A0ABT5FHW3</accession>
<proteinExistence type="predicted"/>
<keyword evidence="2" id="KW-1185">Reference proteome</keyword>
<sequence length="146" mass="16427">MKNMRLLVKPLVTRLLKGNLLSLLALVTVVFGVVACSEKTTQLETTKTKVVKNHLHDNTPPKVSKWTKSPTVLVFSKTNEWRHNEGIAAADLHFVRLAQKFNYGIFTTTNGAIFNDLDLKSSTLLFLTMRQAMFCQKNKSNHLNVG</sequence>
<dbReference type="Proteomes" id="UP001528411">
    <property type="component" value="Unassembled WGS sequence"/>
</dbReference>
<reference evidence="1 2" key="1">
    <citation type="submission" date="2023-01" db="EMBL/GenBank/DDBJ databases">
        <title>Psychrosphaera sp. nov., isolated from marine algae.</title>
        <authorList>
            <person name="Bayburt H."/>
            <person name="Choi B.J."/>
            <person name="Kim J.M."/>
            <person name="Choi D.G."/>
            <person name="Jeon C.O."/>
        </authorList>
    </citation>
    <scope>NUCLEOTIDE SEQUENCE [LARGE SCALE GENOMIC DNA]</scope>
    <source>
        <strain evidence="1 2">G1-22</strain>
    </source>
</reference>